<evidence type="ECO:0000313" key="4">
    <source>
        <dbReference type="Proteomes" id="UP001321543"/>
    </source>
</evidence>
<name>A0ABN6WYW2_9MICO</name>
<protein>
    <recommendedName>
        <fullName evidence="2">Amidase domain-containing protein</fullName>
    </recommendedName>
</protein>
<proteinExistence type="inferred from homology"/>
<dbReference type="InterPro" id="IPR023631">
    <property type="entry name" value="Amidase_dom"/>
</dbReference>
<sequence>MRIRRSPLPSVARRKLRDAGHEVREIGIPARLDADVVGPLRTWLTSAVAMSASMMVPAERWGSYTALTRFLMQRAQELSAADVMLAQARLAGYASRFLAAFEHVDVALTPVTSRPPVLRGHFLSEGLEAVLDRMLDWSCPTPWANLTGQPAIALPAGFTAEGLPLSAQLVGRPRADALLLALAGQLESAQDWHRVHPAVWDE</sequence>
<accession>A0ABN6WYW2</accession>
<dbReference type="PANTHER" id="PTHR11895">
    <property type="entry name" value="TRANSAMIDASE"/>
    <property type="match status" value="1"/>
</dbReference>
<evidence type="ECO:0000259" key="2">
    <source>
        <dbReference type="Pfam" id="PF01425"/>
    </source>
</evidence>
<dbReference type="Pfam" id="PF01425">
    <property type="entry name" value="Amidase"/>
    <property type="match status" value="1"/>
</dbReference>
<dbReference type="InterPro" id="IPR000120">
    <property type="entry name" value="Amidase"/>
</dbReference>
<dbReference type="EMBL" id="AP027728">
    <property type="protein sequence ID" value="BDZ37693.1"/>
    <property type="molecule type" value="Genomic_DNA"/>
</dbReference>
<organism evidence="3 4">
    <name type="scientific">Microbacterium suwonense</name>
    <dbReference type="NCBI Taxonomy" id="683047"/>
    <lineage>
        <taxon>Bacteria</taxon>
        <taxon>Bacillati</taxon>
        <taxon>Actinomycetota</taxon>
        <taxon>Actinomycetes</taxon>
        <taxon>Micrococcales</taxon>
        <taxon>Microbacteriaceae</taxon>
        <taxon>Microbacterium</taxon>
    </lineage>
</organism>
<dbReference type="InterPro" id="IPR036928">
    <property type="entry name" value="AS_sf"/>
</dbReference>
<reference evidence="4" key="1">
    <citation type="journal article" date="2019" name="Int. J. Syst. Evol. Microbiol.">
        <title>The Global Catalogue of Microorganisms (GCM) 10K type strain sequencing project: providing services to taxonomists for standard genome sequencing and annotation.</title>
        <authorList>
            <consortium name="The Broad Institute Genomics Platform"/>
            <consortium name="The Broad Institute Genome Sequencing Center for Infectious Disease"/>
            <person name="Wu L."/>
            <person name="Ma J."/>
        </authorList>
    </citation>
    <scope>NUCLEOTIDE SEQUENCE [LARGE SCALE GENOMIC DNA]</scope>
    <source>
        <strain evidence="4">NBRC 106310</strain>
    </source>
</reference>
<feature type="domain" description="Amidase" evidence="2">
    <location>
        <begin position="12"/>
        <end position="180"/>
    </location>
</feature>
<comment type="similarity">
    <text evidence="1">Belongs to the amidase family.</text>
</comment>
<dbReference type="PANTHER" id="PTHR11895:SF7">
    <property type="entry name" value="GLUTAMYL-TRNA(GLN) AMIDOTRANSFERASE SUBUNIT A, MITOCHONDRIAL"/>
    <property type="match status" value="1"/>
</dbReference>
<dbReference type="SUPFAM" id="SSF75304">
    <property type="entry name" value="Amidase signature (AS) enzymes"/>
    <property type="match status" value="1"/>
</dbReference>
<dbReference type="Gene3D" id="3.90.1300.10">
    <property type="entry name" value="Amidase signature (AS) domain"/>
    <property type="match status" value="1"/>
</dbReference>
<evidence type="ECO:0000256" key="1">
    <source>
        <dbReference type="ARBA" id="ARBA00009199"/>
    </source>
</evidence>
<gene>
    <name evidence="3" type="ORF">GCM10025863_03070</name>
</gene>
<dbReference type="Proteomes" id="UP001321543">
    <property type="component" value="Chromosome"/>
</dbReference>
<evidence type="ECO:0000313" key="3">
    <source>
        <dbReference type="EMBL" id="BDZ37693.1"/>
    </source>
</evidence>
<keyword evidence="4" id="KW-1185">Reference proteome</keyword>